<dbReference type="PANTHER" id="PTHR47816">
    <property type="entry name" value="RIBOSOMAL RNA SMALL SUBUNIT METHYLTRANSFERASE C"/>
    <property type="match status" value="1"/>
</dbReference>
<dbReference type="Pfam" id="PF05175">
    <property type="entry name" value="MTS"/>
    <property type="match status" value="1"/>
</dbReference>
<dbReference type="Proteomes" id="UP000184758">
    <property type="component" value="Unassembled WGS sequence"/>
</dbReference>
<dbReference type="InterPro" id="IPR029063">
    <property type="entry name" value="SAM-dependent_MTases_sf"/>
</dbReference>
<dbReference type="GO" id="GO:0032259">
    <property type="term" value="P:methylation"/>
    <property type="evidence" value="ECO:0007669"/>
    <property type="project" value="UniProtKB-KW"/>
</dbReference>
<evidence type="ECO:0000313" key="5">
    <source>
        <dbReference type="Proteomes" id="UP000184758"/>
    </source>
</evidence>
<gene>
    <name evidence="4" type="ORF">SAMN05878443_0400</name>
</gene>
<protein>
    <submittedName>
        <fullName evidence="4">16S rRNA m(2)G 1207 methyltransferase</fullName>
    </submittedName>
</protein>
<dbReference type="OrthoDB" id="9764961at2"/>
<organism evidence="4 5">
    <name type="scientific">Carnobacterium alterfunditum</name>
    <dbReference type="NCBI Taxonomy" id="28230"/>
    <lineage>
        <taxon>Bacteria</taxon>
        <taxon>Bacillati</taxon>
        <taxon>Bacillota</taxon>
        <taxon>Bacilli</taxon>
        <taxon>Lactobacillales</taxon>
        <taxon>Carnobacteriaceae</taxon>
        <taxon>Carnobacterium</taxon>
    </lineage>
</organism>
<dbReference type="AlphaFoldDB" id="A0A1N6F4S3"/>
<dbReference type="STRING" id="28230.SAMN05878443_0400"/>
<dbReference type="InterPro" id="IPR007848">
    <property type="entry name" value="Small_mtfrase_dom"/>
</dbReference>
<reference evidence="5" key="1">
    <citation type="submission" date="2016-11" db="EMBL/GenBank/DDBJ databases">
        <authorList>
            <person name="Varghese N."/>
            <person name="Submissions S."/>
        </authorList>
    </citation>
    <scope>NUCLEOTIDE SEQUENCE [LARGE SCALE GENOMIC DNA]</scope>
    <source>
        <strain evidence="5">313</strain>
    </source>
</reference>
<feature type="domain" description="Methyltransferase small" evidence="3">
    <location>
        <begin position="28"/>
        <end position="197"/>
    </location>
</feature>
<dbReference type="SUPFAM" id="SSF53335">
    <property type="entry name" value="S-adenosyl-L-methionine-dependent methyltransferases"/>
    <property type="match status" value="1"/>
</dbReference>
<dbReference type="PANTHER" id="PTHR47816:SF4">
    <property type="entry name" value="RIBOSOMAL RNA SMALL SUBUNIT METHYLTRANSFERASE C"/>
    <property type="match status" value="1"/>
</dbReference>
<evidence type="ECO:0000256" key="1">
    <source>
        <dbReference type="ARBA" id="ARBA00022603"/>
    </source>
</evidence>
<dbReference type="EMBL" id="FSRN01000001">
    <property type="protein sequence ID" value="SIN90292.1"/>
    <property type="molecule type" value="Genomic_DNA"/>
</dbReference>
<dbReference type="eggNOG" id="COG2813">
    <property type="taxonomic scope" value="Bacteria"/>
</dbReference>
<evidence type="ECO:0000313" key="4">
    <source>
        <dbReference type="EMBL" id="SIN90292.1"/>
    </source>
</evidence>
<keyword evidence="2 4" id="KW-0808">Transferase</keyword>
<keyword evidence="1 4" id="KW-0489">Methyltransferase</keyword>
<dbReference type="InterPro" id="IPR046977">
    <property type="entry name" value="RsmC/RlmG"/>
</dbReference>
<sequence>MSDHYFTNNPNTVSETAAWTYTLRGREFKFVTDAGVFSKKTVDFGSRLLIETLDFSEMIPGDILDVGCGYGPMGLALAKEDSERKVEMVDINERALGLAKQNASNNRLSNVLIHTSDIYESVEGKEFAAIVSNPPIRAGKKVVHGVLTGAFDLLKNGGTLTIVIQKKQGAPSAKAKMEETFGNAQVIVKDKGYWIIQSFKAKNA</sequence>
<proteinExistence type="predicted"/>
<evidence type="ECO:0000259" key="3">
    <source>
        <dbReference type="Pfam" id="PF05175"/>
    </source>
</evidence>
<dbReference type="RefSeq" id="WP_034546964.1">
    <property type="nucleotide sequence ID" value="NZ_FSRN01000001.1"/>
</dbReference>
<name>A0A1N6F4S3_9LACT</name>
<evidence type="ECO:0000256" key="2">
    <source>
        <dbReference type="ARBA" id="ARBA00022679"/>
    </source>
</evidence>
<accession>A0A1N6F4S3</accession>
<dbReference type="Gene3D" id="3.40.50.150">
    <property type="entry name" value="Vaccinia Virus protein VP39"/>
    <property type="match status" value="1"/>
</dbReference>
<dbReference type="GO" id="GO:0008757">
    <property type="term" value="F:S-adenosylmethionine-dependent methyltransferase activity"/>
    <property type="evidence" value="ECO:0007669"/>
    <property type="project" value="InterPro"/>
</dbReference>
<keyword evidence="5" id="KW-1185">Reference proteome</keyword>
<dbReference type="CDD" id="cd02440">
    <property type="entry name" value="AdoMet_MTases"/>
    <property type="match status" value="1"/>
</dbReference>